<evidence type="ECO:0000313" key="2">
    <source>
        <dbReference type="EMBL" id="KDQ61633.1"/>
    </source>
</evidence>
<sequence length="328" mass="36884">MPIQVLDPFNLGLTILITVAYQLLGFLVAWTLQFDKITDFTGGSNFFILALVTLGLAQTSNARNVIVTVLTLVWASRLAGFLLYRVLKVGSDSRFDEIRSHFWQFFGFWMGQIIWVWTVSLPVTIVNSPAVLNSSENTSFGTAADGIGLTLWIIGWLTESIADLQKFRYKASRPPQNRPIQIGLWYYSRHPPYFGEILCWWGIWTLAFSATSGAGNPAKHALYGSVVSPLFTTFLLMFASGIPTAEKPQAKKFYLLTHGSNAKDENANAWANYQAYLESTSILFPVPPMVYRRLPPLLKRTLLLDFPMYQFDENIDGSKAVEEERSVA</sequence>
<dbReference type="OrthoDB" id="67965at2759"/>
<keyword evidence="1" id="KW-1133">Transmembrane helix</keyword>
<protein>
    <recommendedName>
        <fullName evidence="4">Steroid 5-alpha reductase C-terminal domain-containing protein</fullName>
    </recommendedName>
</protein>
<keyword evidence="1" id="KW-0812">Transmembrane</keyword>
<dbReference type="HOGENOM" id="CLU_043418_1_1_1"/>
<dbReference type="AlphaFoldDB" id="A0A067Q3J4"/>
<dbReference type="Gene3D" id="1.20.120.1630">
    <property type="match status" value="1"/>
</dbReference>
<feature type="transmembrane region" description="Helical" evidence="1">
    <location>
        <begin position="197"/>
        <end position="215"/>
    </location>
</feature>
<keyword evidence="1" id="KW-0472">Membrane</keyword>
<dbReference type="GO" id="GO:0016020">
    <property type="term" value="C:membrane"/>
    <property type="evidence" value="ECO:0007669"/>
    <property type="project" value="TreeGrafter"/>
</dbReference>
<dbReference type="InParanoid" id="A0A067Q3J4"/>
<feature type="transmembrane region" description="Helical" evidence="1">
    <location>
        <begin position="65"/>
        <end position="84"/>
    </location>
</feature>
<dbReference type="PANTHER" id="PTHR32251:SF15">
    <property type="entry name" value="3-OXO-5-ALPHA-STEROID 4-DEHYDROGENASE (DUF1295)"/>
    <property type="match status" value="1"/>
</dbReference>
<feature type="transmembrane region" description="Helical" evidence="1">
    <location>
        <begin position="146"/>
        <end position="164"/>
    </location>
</feature>
<evidence type="ECO:0000313" key="3">
    <source>
        <dbReference type="Proteomes" id="UP000027265"/>
    </source>
</evidence>
<dbReference type="PANTHER" id="PTHR32251">
    <property type="entry name" value="3-OXO-5-ALPHA-STEROID 4-DEHYDROGENASE"/>
    <property type="match status" value="1"/>
</dbReference>
<evidence type="ECO:0000256" key="1">
    <source>
        <dbReference type="SAM" id="Phobius"/>
    </source>
</evidence>
<feature type="transmembrane region" description="Helical" evidence="1">
    <location>
        <begin position="42"/>
        <end position="59"/>
    </location>
</feature>
<accession>A0A067Q3J4</accession>
<dbReference type="Proteomes" id="UP000027265">
    <property type="component" value="Unassembled WGS sequence"/>
</dbReference>
<gene>
    <name evidence="2" type="ORF">JAAARDRAFT_31107</name>
</gene>
<proteinExistence type="predicted"/>
<keyword evidence="3" id="KW-1185">Reference proteome</keyword>
<name>A0A067Q3J4_9AGAM</name>
<feature type="transmembrane region" description="Helical" evidence="1">
    <location>
        <begin position="105"/>
        <end position="126"/>
    </location>
</feature>
<dbReference type="Pfam" id="PF06966">
    <property type="entry name" value="DUF1295"/>
    <property type="match status" value="1"/>
</dbReference>
<dbReference type="InterPro" id="IPR010721">
    <property type="entry name" value="UstE-like"/>
</dbReference>
<reference evidence="3" key="1">
    <citation type="journal article" date="2014" name="Proc. Natl. Acad. Sci. U.S.A.">
        <title>Extensive sampling of basidiomycete genomes demonstrates inadequacy of the white-rot/brown-rot paradigm for wood decay fungi.</title>
        <authorList>
            <person name="Riley R."/>
            <person name="Salamov A.A."/>
            <person name="Brown D.W."/>
            <person name="Nagy L.G."/>
            <person name="Floudas D."/>
            <person name="Held B.W."/>
            <person name="Levasseur A."/>
            <person name="Lombard V."/>
            <person name="Morin E."/>
            <person name="Otillar R."/>
            <person name="Lindquist E.A."/>
            <person name="Sun H."/>
            <person name="LaButti K.M."/>
            <person name="Schmutz J."/>
            <person name="Jabbour D."/>
            <person name="Luo H."/>
            <person name="Baker S.E."/>
            <person name="Pisabarro A.G."/>
            <person name="Walton J.D."/>
            <person name="Blanchette R.A."/>
            <person name="Henrissat B."/>
            <person name="Martin F."/>
            <person name="Cullen D."/>
            <person name="Hibbett D.S."/>
            <person name="Grigoriev I.V."/>
        </authorList>
    </citation>
    <scope>NUCLEOTIDE SEQUENCE [LARGE SCALE GENOMIC DNA]</scope>
    <source>
        <strain evidence="3">MUCL 33604</strain>
    </source>
</reference>
<feature type="transmembrane region" description="Helical" evidence="1">
    <location>
        <begin position="12"/>
        <end position="30"/>
    </location>
</feature>
<feature type="transmembrane region" description="Helical" evidence="1">
    <location>
        <begin position="221"/>
        <end position="242"/>
    </location>
</feature>
<evidence type="ECO:0008006" key="4">
    <source>
        <dbReference type="Google" id="ProtNLM"/>
    </source>
</evidence>
<organism evidence="2 3">
    <name type="scientific">Jaapia argillacea MUCL 33604</name>
    <dbReference type="NCBI Taxonomy" id="933084"/>
    <lineage>
        <taxon>Eukaryota</taxon>
        <taxon>Fungi</taxon>
        <taxon>Dikarya</taxon>
        <taxon>Basidiomycota</taxon>
        <taxon>Agaricomycotina</taxon>
        <taxon>Agaricomycetes</taxon>
        <taxon>Agaricomycetidae</taxon>
        <taxon>Jaapiales</taxon>
        <taxon>Jaapiaceae</taxon>
        <taxon>Jaapia</taxon>
    </lineage>
</organism>
<dbReference type="EMBL" id="KL197712">
    <property type="protein sequence ID" value="KDQ61633.1"/>
    <property type="molecule type" value="Genomic_DNA"/>
</dbReference>